<evidence type="ECO:0000313" key="1">
    <source>
        <dbReference type="EMBL" id="KAH7841968.1"/>
    </source>
</evidence>
<sequence>MSVEVDSVILLCKYGLHTAIIKCCRASLYEDLVRKLCLKFRKLRGDDMQLFCTLKDNELCLLDNNESMEVMFDLTCCYGIRVFQVTVFNSLDSSCLGDEVVEIGFNQSSGSCLSTKVEVNGSASSSKGSSNSIVGGAVGFGGSSCLGDEVLEIGFNHSGGSSISCLSTEVGVTCTASSSKSNVGGVVGFGGSSGSGVGLCADGGSCSNYKGKGNAGIKAAVPKAFPSSYHGFCLHHLKNNLRGRLTGSRNKYKERVVYQFSACAYAPNEMKFNEELVKLKKLGGEVRITNFLSDLPYEHWANAYFKGQRYGEMRSNMAECFNSWIEKERHLPITQLVDRIRLKMMELMCFRRETAAKWHHVICPKMDEALSNAFQESKSWEVKFCSSDVLEVLCDPSVMVDIGRRTCSCTQWQLNGVPCVHAVCAIKKSRRALNDCLDHYFHVECYREVYSRPIMPIPTLWKPEGVSGATILAPLSKKPPGRNKKKRMRSFGEKVKSIKCTRCGKRGSHNRRSCKEAL</sequence>
<dbReference type="EMBL" id="CM037151">
    <property type="protein sequence ID" value="KAH7841968.1"/>
    <property type="molecule type" value="Genomic_DNA"/>
</dbReference>
<accession>A0ACB7XNB9</accession>
<gene>
    <name evidence="1" type="ORF">Vadar_000029</name>
</gene>
<evidence type="ECO:0000313" key="2">
    <source>
        <dbReference type="Proteomes" id="UP000828048"/>
    </source>
</evidence>
<dbReference type="Proteomes" id="UP000828048">
    <property type="component" value="Chromosome 1"/>
</dbReference>
<proteinExistence type="predicted"/>
<comment type="caution">
    <text evidence="1">The sequence shown here is derived from an EMBL/GenBank/DDBJ whole genome shotgun (WGS) entry which is preliminary data.</text>
</comment>
<keyword evidence="2" id="KW-1185">Reference proteome</keyword>
<organism evidence="1 2">
    <name type="scientific">Vaccinium darrowii</name>
    <dbReference type="NCBI Taxonomy" id="229202"/>
    <lineage>
        <taxon>Eukaryota</taxon>
        <taxon>Viridiplantae</taxon>
        <taxon>Streptophyta</taxon>
        <taxon>Embryophyta</taxon>
        <taxon>Tracheophyta</taxon>
        <taxon>Spermatophyta</taxon>
        <taxon>Magnoliopsida</taxon>
        <taxon>eudicotyledons</taxon>
        <taxon>Gunneridae</taxon>
        <taxon>Pentapetalae</taxon>
        <taxon>asterids</taxon>
        <taxon>Ericales</taxon>
        <taxon>Ericaceae</taxon>
        <taxon>Vaccinioideae</taxon>
        <taxon>Vaccinieae</taxon>
        <taxon>Vaccinium</taxon>
    </lineage>
</organism>
<name>A0ACB7XNB9_9ERIC</name>
<reference evidence="1 2" key="1">
    <citation type="journal article" date="2021" name="Hortic Res">
        <title>High-quality reference genome and annotation aids understanding of berry development for evergreen blueberry (Vaccinium darrowii).</title>
        <authorList>
            <person name="Yu J."/>
            <person name="Hulse-Kemp A.M."/>
            <person name="Babiker E."/>
            <person name="Staton M."/>
        </authorList>
    </citation>
    <scope>NUCLEOTIDE SEQUENCE [LARGE SCALE GENOMIC DNA]</scope>
    <source>
        <strain evidence="2">cv. NJ 8807/NJ 8810</strain>
        <tissue evidence="1">Young leaf</tissue>
    </source>
</reference>
<protein>
    <submittedName>
        <fullName evidence="1">Uncharacterized protein</fullName>
    </submittedName>
</protein>